<feature type="region of interest" description="Disordered" evidence="1">
    <location>
        <begin position="1"/>
        <end position="36"/>
    </location>
</feature>
<feature type="domain" description="Protein kinase" evidence="2">
    <location>
        <begin position="101"/>
        <end position="339"/>
    </location>
</feature>
<keyword evidence="4" id="KW-1185">Reference proteome</keyword>
<proteinExistence type="predicted"/>
<dbReference type="PROSITE" id="PS50011">
    <property type="entry name" value="PROTEIN_KINASE_DOM"/>
    <property type="match status" value="1"/>
</dbReference>
<protein>
    <recommendedName>
        <fullName evidence="2">Protein kinase domain-containing protein</fullName>
    </recommendedName>
</protein>
<accession>A0AAD7U1F3</accession>
<dbReference type="EMBL" id="JAPEVG010000045">
    <property type="protein sequence ID" value="KAJ8489712.1"/>
    <property type="molecule type" value="Genomic_DNA"/>
</dbReference>
<dbReference type="CDD" id="cd00180">
    <property type="entry name" value="PKc"/>
    <property type="match status" value="1"/>
</dbReference>
<dbReference type="InterPro" id="IPR011009">
    <property type="entry name" value="Kinase-like_dom_sf"/>
</dbReference>
<dbReference type="AlphaFoldDB" id="A0AAD7U1F3"/>
<evidence type="ECO:0000256" key="1">
    <source>
        <dbReference type="SAM" id="MobiDB-lite"/>
    </source>
</evidence>
<dbReference type="SMART" id="SM00220">
    <property type="entry name" value="S_TKc"/>
    <property type="match status" value="1"/>
</dbReference>
<dbReference type="Proteomes" id="UP001215151">
    <property type="component" value="Unassembled WGS sequence"/>
</dbReference>
<organism evidence="3 4">
    <name type="scientific">Trametes cubensis</name>
    <dbReference type="NCBI Taxonomy" id="1111947"/>
    <lineage>
        <taxon>Eukaryota</taxon>
        <taxon>Fungi</taxon>
        <taxon>Dikarya</taxon>
        <taxon>Basidiomycota</taxon>
        <taxon>Agaricomycotina</taxon>
        <taxon>Agaricomycetes</taxon>
        <taxon>Polyporales</taxon>
        <taxon>Polyporaceae</taxon>
        <taxon>Trametes</taxon>
    </lineage>
</organism>
<dbReference type="GO" id="GO:0005524">
    <property type="term" value="F:ATP binding"/>
    <property type="evidence" value="ECO:0007669"/>
    <property type="project" value="InterPro"/>
</dbReference>
<evidence type="ECO:0000313" key="4">
    <source>
        <dbReference type="Proteomes" id="UP001215151"/>
    </source>
</evidence>
<dbReference type="Pfam" id="PF00069">
    <property type="entry name" value="Pkinase"/>
    <property type="match status" value="1"/>
</dbReference>
<comment type="caution">
    <text evidence="3">The sequence shown here is derived from an EMBL/GenBank/DDBJ whole genome shotgun (WGS) entry which is preliminary data.</text>
</comment>
<evidence type="ECO:0000313" key="3">
    <source>
        <dbReference type="EMBL" id="KAJ8489712.1"/>
    </source>
</evidence>
<feature type="compositionally biased region" description="Basic residues" evidence="1">
    <location>
        <begin position="1"/>
        <end position="12"/>
    </location>
</feature>
<dbReference type="SUPFAM" id="SSF56112">
    <property type="entry name" value="Protein kinase-like (PK-like)"/>
    <property type="match status" value="1"/>
</dbReference>
<name>A0AAD7U1F3_9APHY</name>
<reference evidence="3" key="1">
    <citation type="submission" date="2022-11" db="EMBL/GenBank/DDBJ databases">
        <title>Genome Sequence of Cubamyces cubensis.</title>
        <authorList>
            <person name="Buettner E."/>
        </authorList>
    </citation>
    <scope>NUCLEOTIDE SEQUENCE</scope>
    <source>
        <strain evidence="3">MPL-01</strain>
    </source>
</reference>
<sequence length="339" mass="38656">MAAHPPRSRRRASQSSSGSSSSDSPSSSSTSQSSLDDDAVNLRVTPYWYAYRSIIQSRGFRLDTCKDVKEWYHEYWRSLGSQGKPVSKDLPGYLRACHGQDENELCRDDGLPDRLFRGTQCHTGVKVVIKAVHLQSREYDVTRYLSRKPLRNHPMNHCIPILDLIEVPKDNIAFIVMEEWSSQLVSATPCTLGLFLDALRQCIEHIAFMHAHHIAHLDVSLRNILTDYKGRYACIDYELSTRYDGIACPRVCNPRGTEIPPELERGECSDPYKVDVYALGILILRAMDLTGYKVPELHGLVKHMTRSRFEQRPTAQDVLRSFDDILARIHPSRLQTPCR</sequence>
<dbReference type="Gene3D" id="1.10.510.10">
    <property type="entry name" value="Transferase(Phosphotransferase) domain 1"/>
    <property type="match status" value="1"/>
</dbReference>
<dbReference type="PANTHER" id="PTHR24362">
    <property type="entry name" value="SERINE/THREONINE-PROTEIN KINASE NEK"/>
    <property type="match status" value="1"/>
</dbReference>
<dbReference type="GO" id="GO:0004672">
    <property type="term" value="F:protein kinase activity"/>
    <property type="evidence" value="ECO:0007669"/>
    <property type="project" value="InterPro"/>
</dbReference>
<feature type="compositionally biased region" description="Low complexity" evidence="1">
    <location>
        <begin position="13"/>
        <end position="34"/>
    </location>
</feature>
<dbReference type="InterPro" id="IPR000719">
    <property type="entry name" value="Prot_kinase_dom"/>
</dbReference>
<gene>
    <name evidence="3" type="ORF">ONZ51_g2757</name>
</gene>
<evidence type="ECO:0000259" key="2">
    <source>
        <dbReference type="PROSITE" id="PS50011"/>
    </source>
</evidence>
<dbReference type="PANTHER" id="PTHR24362:SF309">
    <property type="entry name" value="PROTEIN KINASE DOMAIN-CONTAINING PROTEIN"/>
    <property type="match status" value="1"/>
</dbReference>